<dbReference type="OrthoDB" id="9766750at2"/>
<dbReference type="AlphaFoldDB" id="A0A3S1B0E0"/>
<dbReference type="EMBL" id="RIAR02000001">
    <property type="protein sequence ID" value="NSL90327.1"/>
    <property type="molecule type" value="Genomic_DNA"/>
</dbReference>
<dbReference type="SUPFAM" id="SSF47781">
    <property type="entry name" value="RuvA domain 2-like"/>
    <property type="match status" value="1"/>
</dbReference>
<dbReference type="Pfam" id="PF12836">
    <property type="entry name" value="HHH_3"/>
    <property type="match status" value="1"/>
</dbReference>
<sequence length="699" mass="78737">MAATGEVVCKKSRPWRMLTGCCWWLLSMAMPATARQQEEALPAAMENTLENETAGKEAVPEDDADWQQLNAYARHRIQLNTADAAALQSLGILTPLLVNNFLTYRRLLGNLVSIYELQAVPGFDPDIIRQMLPYVKVGDDLEPHYSWYDYLHKGDHTLLLRVGWQPEKSKGYLHTDSTLPHYAGNPLKAFVRYRYNFPRRASWGVTMEKDAGEPFLKGTQRYGFDFYSAHCFIRNRGALKALALGDYTVNMGQGLLNWQSQAYSKGAAVMQIKREGEILRPYTSAGEYYFFRGAAVTLEQGIWQTTAFVSLRRLDGHVNTTDTAADMQTTTSLISSGYHRSATEMAAGGALQQLSGGANIRCNTRRWQAGANVMYHRLTPALEKPPAPYNQFDFSGQQLLSGSIDYAAAYRNVHFFGEAALSSNGKPAIVQGLLASLAPAADMAIIYRYYDKAYQSLYAKGFGDGYRTANEQGLYMAASLKMHARLRVDGYMDIFTFPWLKYRASAPSGGKEYMAQATWSPAKTRTLVLRYIFRQGSSNEVIPDNPVKVLSEITSGSIRIIWSQQCNKQWSIRSRLSGSRYASAAGKQQGWMLAQDVSWKCRAWPLGINARIAWFFTDSYDTRLYAYESSVLYDNAVSQLYGSGWQYYINLRWKVNKRLTCWARLHQTIYSGVATIGSGWDVIEGNKKTMLQCQLIHSF</sequence>
<evidence type="ECO:0000313" key="2">
    <source>
        <dbReference type="Proteomes" id="UP000281028"/>
    </source>
</evidence>
<reference evidence="1" key="1">
    <citation type="submission" date="2020-05" db="EMBL/GenBank/DDBJ databases">
        <title>Chitinophaga laudate sp. nov., isolated from a tropical peat swamp.</title>
        <authorList>
            <person name="Goh C.B.S."/>
            <person name="Lee M.S."/>
            <person name="Parimannan S."/>
            <person name="Pasbakhsh P."/>
            <person name="Yule C.M."/>
            <person name="Rajandas H."/>
            <person name="Loke S."/>
            <person name="Croft L."/>
            <person name="Tan J.B.L."/>
        </authorList>
    </citation>
    <scope>NUCLEOTIDE SEQUENCE</scope>
    <source>
        <strain evidence="1">Mgbs1</strain>
    </source>
</reference>
<evidence type="ECO:0000313" key="1">
    <source>
        <dbReference type="EMBL" id="NSL90327.1"/>
    </source>
</evidence>
<dbReference type="InterPro" id="IPR010994">
    <property type="entry name" value="RuvA_2-like"/>
</dbReference>
<gene>
    <name evidence="1" type="ORF">ECE50_026075</name>
</gene>
<keyword evidence="2" id="KW-1185">Reference proteome</keyword>
<accession>A0A3S1B0E0</accession>
<name>A0A3S1B0E0_9BACT</name>
<proteinExistence type="predicted"/>
<protein>
    <submittedName>
        <fullName evidence="1">Helix-hairpin-helix domain-containing protein</fullName>
    </submittedName>
</protein>
<dbReference type="Proteomes" id="UP000281028">
    <property type="component" value="Unassembled WGS sequence"/>
</dbReference>
<organism evidence="1 2">
    <name type="scientific">Chitinophaga solisilvae</name>
    <dbReference type="NCBI Taxonomy" id="1233460"/>
    <lineage>
        <taxon>Bacteria</taxon>
        <taxon>Pseudomonadati</taxon>
        <taxon>Bacteroidota</taxon>
        <taxon>Chitinophagia</taxon>
        <taxon>Chitinophagales</taxon>
        <taxon>Chitinophagaceae</taxon>
        <taxon>Chitinophaga</taxon>
    </lineage>
</organism>
<comment type="caution">
    <text evidence="1">The sequence shown here is derived from an EMBL/GenBank/DDBJ whole genome shotgun (WGS) entry which is preliminary data.</text>
</comment>